<dbReference type="InterPro" id="IPR001789">
    <property type="entry name" value="Sig_transdc_resp-reg_receiver"/>
</dbReference>
<dbReference type="CDD" id="cd16922">
    <property type="entry name" value="HATPase_EvgS-ArcB-TorS-like"/>
    <property type="match status" value="1"/>
</dbReference>
<dbReference type="eggNOG" id="COG5002">
    <property type="taxonomic scope" value="Bacteria"/>
</dbReference>
<dbReference type="SMART" id="SM00387">
    <property type="entry name" value="HATPase_c"/>
    <property type="match status" value="1"/>
</dbReference>
<evidence type="ECO:0000313" key="9">
    <source>
        <dbReference type="Proteomes" id="UP000006250"/>
    </source>
</evidence>
<sequence length="545" mass="58917">MRMAADSTASASPSADALKRQVAALEALVSRLRLRQERCELFFERSVMGILLGDNEGNLFDANPRALELLGYTLEEIRAANIRDLIHPDDMRMVSCMAGPMASLAGLPFTIERRYRRKDGTWLPVQVDFSPLDDTGQCFQAMLQDISARRAAEDAKNAALSQVRSASQAKSAFLANMSHEIRTPLNGVMGMLQLLLATPHSPEQDEYMRTAMDAASALLRLLSDILDFSSLDGGTMSLSQELFTVSDVLDPIIASFAHEAAIKGLAFSCRVAPQTPARLRGDPARLRQLLYNLTGNAIKYTTFGRVELDVAPVEKPESPCMALLEFAVRDTGIGIPSEKLDHVLDAFAQADASVTRAHGGLGLGLTIVRAIAERMGGRILLSSQPGQGTEARVRLPFARPPEMAPPVAPSAKPCLIGRRVLVVEDEAVNRLTIQAMLRRLGCETVLTENGREALARLAGEDFDCVLMDVRMPLLDGLSATRAVRDGSAGARNPAIPILALTAHALTEDREQALAAGVDGYVVKPVDLEALARAMDAVIPECREEA</sequence>
<dbReference type="SMART" id="SM00086">
    <property type="entry name" value="PAC"/>
    <property type="match status" value="1"/>
</dbReference>
<dbReference type="PROSITE" id="PS50110">
    <property type="entry name" value="RESPONSE_REGULATORY"/>
    <property type="match status" value="1"/>
</dbReference>
<dbReference type="NCBIfam" id="TIGR00229">
    <property type="entry name" value="sensory_box"/>
    <property type="match status" value="1"/>
</dbReference>
<comment type="catalytic activity">
    <reaction evidence="1">
        <text>ATP + protein L-histidine = ADP + protein N-phospho-L-histidine.</text>
        <dbReference type="EC" id="2.7.13.3"/>
    </reaction>
</comment>
<keyword evidence="9" id="KW-1185">Reference proteome</keyword>
<dbReference type="CDD" id="cd00130">
    <property type="entry name" value="PAS"/>
    <property type="match status" value="1"/>
</dbReference>
<keyword evidence="8" id="KW-0418">Kinase</keyword>
<dbReference type="SUPFAM" id="SSF52172">
    <property type="entry name" value="CheY-like"/>
    <property type="match status" value="1"/>
</dbReference>
<evidence type="ECO:0000313" key="8">
    <source>
        <dbReference type="EMBL" id="EFL49174.1"/>
    </source>
</evidence>
<name>E1K2J1_SOLFR</name>
<dbReference type="Proteomes" id="UP000006250">
    <property type="component" value="Unassembled WGS sequence"/>
</dbReference>
<dbReference type="CDD" id="cd00082">
    <property type="entry name" value="HisKA"/>
    <property type="match status" value="1"/>
</dbReference>
<dbReference type="SUPFAM" id="SSF47384">
    <property type="entry name" value="Homodimeric domain of signal transducing histidine kinase"/>
    <property type="match status" value="1"/>
</dbReference>
<dbReference type="Gene3D" id="3.30.565.10">
    <property type="entry name" value="Histidine kinase-like ATPase, C-terminal domain"/>
    <property type="match status" value="1"/>
</dbReference>
<dbReference type="EMBL" id="AECZ01000060">
    <property type="protein sequence ID" value="EFL49174.1"/>
    <property type="molecule type" value="Genomic_DNA"/>
</dbReference>
<dbReference type="Pfam" id="PF02518">
    <property type="entry name" value="HATPase_c"/>
    <property type="match status" value="1"/>
</dbReference>
<dbReference type="SUPFAM" id="SSF55785">
    <property type="entry name" value="PYP-like sensor domain (PAS domain)"/>
    <property type="match status" value="1"/>
</dbReference>
<dbReference type="Gene3D" id="3.30.450.20">
    <property type="entry name" value="PAS domain"/>
    <property type="match status" value="1"/>
</dbReference>
<evidence type="ECO:0000259" key="5">
    <source>
        <dbReference type="PROSITE" id="PS50109"/>
    </source>
</evidence>
<feature type="domain" description="PAS" evidence="7">
    <location>
        <begin position="35"/>
        <end position="94"/>
    </location>
</feature>
<dbReference type="InterPro" id="IPR004358">
    <property type="entry name" value="Sig_transdc_His_kin-like_C"/>
</dbReference>
<keyword evidence="3 4" id="KW-0597">Phosphoprotein</keyword>
<dbReference type="PROSITE" id="PS50112">
    <property type="entry name" value="PAS"/>
    <property type="match status" value="1"/>
</dbReference>
<feature type="domain" description="Histidine kinase" evidence="5">
    <location>
        <begin position="176"/>
        <end position="399"/>
    </location>
</feature>
<dbReference type="PRINTS" id="PR00344">
    <property type="entry name" value="BCTRLSENSOR"/>
</dbReference>
<organism evidence="8 9">
    <name type="scientific">Solidesulfovibrio fructosivorans JJ]</name>
    <dbReference type="NCBI Taxonomy" id="596151"/>
    <lineage>
        <taxon>Bacteria</taxon>
        <taxon>Pseudomonadati</taxon>
        <taxon>Thermodesulfobacteriota</taxon>
        <taxon>Desulfovibrionia</taxon>
        <taxon>Desulfovibrionales</taxon>
        <taxon>Desulfovibrionaceae</taxon>
        <taxon>Solidesulfovibrio</taxon>
    </lineage>
</organism>
<evidence type="ECO:0000259" key="6">
    <source>
        <dbReference type="PROSITE" id="PS50110"/>
    </source>
</evidence>
<dbReference type="Gene3D" id="3.40.50.2300">
    <property type="match status" value="1"/>
</dbReference>
<dbReference type="Pfam" id="PF00512">
    <property type="entry name" value="HisKA"/>
    <property type="match status" value="1"/>
</dbReference>
<dbReference type="PANTHER" id="PTHR45339:SF5">
    <property type="entry name" value="HISTIDINE KINASE"/>
    <property type="match status" value="1"/>
</dbReference>
<accession>E1K2J1</accession>
<feature type="domain" description="Response regulatory" evidence="6">
    <location>
        <begin position="419"/>
        <end position="538"/>
    </location>
</feature>
<dbReference type="Pfam" id="PF08447">
    <property type="entry name" value="PAS_3"/>
    <property type="match status" value="1"/>
</dbReference>
<dbReference type="InterPro" id="IPR005467">
    <property type="entry name" value="His_kinase_dom"/>
</dbReference>
<evidence type="ECO:0000256" key="2">
    <source>
        <dbReference type="ARBA" id="ARBA00012438"/>
    </source>
</evidence>
<evidence type="ECO:0000256" key="4">
    <source>
        <dbReference type="PROSITE-ProRule" id="PRU00169"/>
    </source>
</evidence>
<evidence type="ECO:0000259" key="7">
    <source>
        <dbReference type="PROSITE" id="PS50112"/>
    </source>
</evidence>
<dbReference type="SMART" id="SM00091">
    <property type="entry name" value="PAS"/>
    <property type="match status" value="1"/>
</dbReference>
<dbReference type="GO" id="GO:0000155">
    <property type="term" value="F:phosphorelay sensor kinase activity"/>
    <property type="evidence" value="ECO:0007669"/>
    <property type="project" value="InterPro"/>
</dbReference>
<evidence type="ECO:0000256" key="3">
    <source>
        <dbReference type="ARBA" id="ARBA00022553"/>
    </source>
</evidence>
<dbReference type="STRING" id="596151.DesfrDRAFT_4091"/>
<dbReference type="CDD" id="cd17546">
    <property type="entry name" value="REC_hyHK_CKI1_RcsC-like"/>
    <property type="match status" value="1"/>
</dbReference>
<reference evidence="8 9" key="1">
    <citation type="submission" date="2010-08" db="EMBL/GenBank/DDBJ databases">
        <title>The draft genome of Desulfovibrio fructosovorans JJ.</title>
        <authorList>
            <consortium name="US DOE Joint Genome Institute (JGI-PGF)"/>
            <person name="Lucas S."/>
            <person name="Copeland A."/>
            <person name="Lapidus A."/>
            <person name="Cheng J.-F."/>
            <person name="Bruce D."/>
            <person name="Goodwin L."/>
            <person name="Pitluck S."/>
            <person name="Land M.L."/>
            <person name="Hauser L."/>
            <person name="Chang Y.-J."/>
            <person name="Jeffries C."/>
            <person name="Wall J.D."/>
            <person name="Stahl D.A."/>
            <person name="Arkin A.P."/>
            <person name="Dehal P."/>
            <person name="Stolyar S.M."/>
            <person name="Hazen T.C."/>
            <person name="Woyke T.J."/>
        </authorList>
    </citation>
    <scope>NUCLEOTIDE SEQUENCE [LARGE SCALE GENOMIC DNA]</scope>
    <source>
        <strain evidence="8 9">JJ</strain>
    </source>
</reference>
<dbReference type="InterPro" id="IPR001610">
    <property type="entry name" value="PAC"/>
</dbReference>
<dbReference type="InterPro" id="IPR011006">
    <property type="entry name" value="CheY-like_superfamily"/>
</dbReference>
<dbReference type="EC" id="2.7.13.3" evidence="2"/>
<dbReference type="InterPro" id="IPR000014">
    <property type="entry name" value="PAS"/>
</dbReference>
<dbReference type="InterPro" id="IPR013655">
    <property type="entry name" value="PAS_fold_3"/>
</dbReference>
<proteinExistence type="predicted"/>
<gene>
    <name evidence="8" type="ORF">DesfrDRAFT_4091</name>
</gene>
<dbReference type="InterPro" id="IPR035965">
    <property type="entry name" value="PAS-like_dom_sf"/>
</dbReference>
<evidence type="ECO:0000256" key="1">
    <source>
        <dbReference type="ARBA" id="ARBA00000085"/>
    </source>
</evidence>
<dbReference type="FunFam" id="3.30.565.10:FF:000010">
    <property type="entry name" value="Sensor histidine kinase RcsC"/>
    <property type="match status" value="1"/>
</dbReference>
<dbReference type="PANTHER" id="PTHR45339">
    <property type="entry name" value="HYBRID SIGNAL TRANSDUCTION HISTIDINE KINASE J"/>
    <property type="match status" value="1"/>
</dbReference>
<dbReference type="SUPFAM" id="SSF55874">
    <property type="entry name" value="ATPase domain of HSP90 chaperone/DNA topoisomerase II/histidine kinase"/>
    <property type="match status" value="1"/>
</dbReference>
<dbReference type="Pfam" id="PF00072">
    <property type="entry name" value="Response_reg"/>
    <property type="match status" value="1"/>
</dbReference>
<dbReference type="InterPro" id="IPR036097">
    <property type="entry name" value="HisK_dim/P_sf"/>
</dbReference>
<dbReference type="AlphaFoldDB" id="E1K2J1"/>
<dbReference type="SMART" id="SM00448">
    <property type="entry name" value="REC"/>
    <property type="match status" value="1"/>
</dbReference>
<protein>
    <recommendedName>
        <fullName evidence="2">histidine kinase</fullName>
        <ecNumber evidence="2">2.7.13.3</ecNumber>
    </recommendedName>
</protein>
<dbReference type="PROSITE" id="PS50109">
    <property type="entry name" value="HIS_KIN"/>
    <property type="match status" value="1"/>
</dbReference>
<dbReference type="SMART" id="SM00388">
    <property type="entry name" value="HisKA"/>
    <property type="match status" value="1"/>
</dbReference>
<keyword evidence="8" id="KW-0808">Transferase</keyword>
<dbReference type="Gene3D" id="1.10.287.130">
    <property type="match status" value="1"/>
</dbReference>
<comment type="caution">
    <text evidence="8">The sequence shown here is derived from an EMBL/GenBank/DDBJ whole genome shotgun (WGS) entry which is preliminary data.</text>
</comment>
<dbReference type="InterPro" id="IPR036890">
    <property type="entry name" value="HATPase_C_sf"/>
</dbReference>
<feature type="modified residue" description="4-aspartylphosphate" evidence="4">
    <location>
        <position position="468"/>
    </location>
</feature>
<dbReference type="InterPro" id="IPR003661">
    <property type="entry name" value="HisK_dim/P_dom"/>
</dbReference>
<dbReference type="InterPro" id="IPR003594">
    <property type="entry name" value="HATPase_dom"/>
</dbReference>